<dbReference type="GO" id="GO:0051213">
    <property type="term" value="F:dioxygenase activity"/>
    <property type="evidence" value="ECO:0007669"/>
    <property type="project" value="UniProtKB-KW"/>
</dbReference>
<proteinExistence type="predicted"/>
<keyword evidence="2" id="KW-1185">Reference proteome</keyword>
<dbReference type="Proteomes" id="UP000568106">
    <property type="component" value="Unassembled WGS sequence"/>
</dbReference>
<dbReference type="InterPro" id="IPR011051">
    <property type="entry name" value="RmlC_Cupin_sf"/>
</dbReference>
<dbReference type="Gene3D" id="2.60.120.10">
    <property type="entry name" value="Jelly Rolls"/>
    <property type="match status" value="1"/>
</dbReference>
<name>A0A7W8MRG0_9BACT</name>
<gene>
    <name evidence="1" type="ORF">HDF09_001931</name>
</gene>
<evidence type="ECO:0000313" key="1">
    <source>
        <dbReference type="EMBL" id="MBB5317262.1"/>
    </source>
</evidence>
<evidence type="ECO:0000313" key="2">
    <source>
        <dbReference type="Proteomes" id="UP000568106"/>
    </source>
</evidence>
<sequence length="53" mass="5887">MLKGDVIKCLPGVEHWHSAAPKSTFAYIAVTPTQKGKTIWLEPVSDKDYNSVK</sequence>
<dbReference type="PANTHER" id="PTHR43698">
    <property type="entry name" value="RIBD C-TERMINAL DOMAIN CONTAINING PROTEIN"/>
    <property type="match status" value="1"/>
</dbReference>
<dbReference type="EMBL" id="JACHDY010000002">
    <property type="protein sequence ID" value="MBB5317262.1"/>
    <property type="molecule type" value="Genomic_DNA"/>
</dbReference>
<dbReference type="PANTHER" id="PTHR43698:SF1">
    <property type="entry name" value="BLL4564 PROTEIN"/>
    <property type="match status" value="1"/>
</dbReference>
<dbReference type="InterPro" id="IPR014710">
    <property type="entry name" value="RmlC-like_jellyroll"/>
</dbReference>
<dbReference type="SUPFAM" id="SSF51182">
    <property type="entry name" value="RmlC-like cupins"/>
    <property type="match status" value="1"/>
</dbReference>
<reference evidence="1" key="1">
    <citation type="submission" date="2020-08" db="EMBL/GenBank/DDBJ databases">
        <title>Genomic Encyclopedia of Type Strains, Phase IV (KMG-V): Genome sequencing to study the core and pangenomes of soil and plant-associated prokaryotes.</title>
        <authorList>
            <person name="Whitman W."/>
        </authorList>
    </citation>
    <scope>NUCLEOTIDE SEQUENCE [LARGE SCALE GENOMIC DNA]</scope>
    <source>
        <strain evidence="1">M8UP27</strain>
    </source>
</reference>
<organism evidence="1 2">
    <name type="scientific">Tunturiibacter empetritectus</name>
    <dbReference type="NCBI Taxonomy" id="3069691"/>
    <lineage>
        <taxon>Bacteria</taxon>
        <taxon>Pseudomonadati</taxon>
        <taxon>Acidobacteriota</taxon>
        <taxon>Terriglobia</taxon>
        <taxon>Terriglobales</taxon>
        <taxon>Acidobacteriaceae</taxon>
        <taxon>Tunturiibacter</taxon>
    </lineage>
</organism>
<dbReference type="AlphaFoldDB" id="A0A7W8MRG0"/>
<comment type="caution">
    <text evidence="1">The sequence shown here is derived from an EMBL/GenBank/DDBJ whole genome shotgun (WGS) entry which is preliminary data.</text>
</comment>
<protein>
    <submittedName>
        <fullName evidence="1">Quercetin dioxygenase-like cupin family protein</fullName>
    </submittedName>
</protein>
<accession>A0A7W8MRG0</accession>